<dbReference type="SUPFAM" id="SSF54373">
    <property type="entry name" value="FAD-linked reductases, C-terminal domain"/>
    <property type="match status" value="1"/>
</dbReference>
<dbReference type="SUPFAM" id="SSF51905">
    <property type="entry name" value="FAD/NAD(P)-binding domain"/>
    <property type="match status" value="1"/>
</dbReference>
<dbReference type="InterPro" id="IPR050703">
    <property type="entry name" value="Flavin_MAO"/>
</dbReference>
<dbReference type="GO" id="GO:0050232">
    <property type="term" value="F:putrescine oxidase activity"/>
    <property type="evidence" value="ECO:0007669"/>
    <property type="project" value="UniProtKB-EC"/>
</dbReference>
<dbReference type="InterPro" id="IPR036188">
    <property type="entry name" value="FAD/NAD-bd_sf"/>
</dbReference>
<dbReference type="InterPro" id="IPR001613">
    <property type="entry name" value="Flavin_amine_oxidase"/>
</dbReference>
<accession>A0ABU1J8P5</accession>
<evidence type="ECO:0000256" key="2">
    <source>
        <dbReference type="ARBA" id="ARBA00005995"/>
    </source>
</evidence>
<evidence type="ECO:0000313" key="5">
    <source>
        <dbReference type="EMBL" id="MDR6268794.1"/>
    </source>
</evidence>
<evidence type="ECO:0000256" key="1">
    <source>
        <dbReference type="ARBA" id="ARBA00001974"/>
    </source>
</evidence>
<comment type="similarity">
    <text evidence="2">Belongs to the flavin monoamine oxidase family.</text>
</comment>
<dbReference type="PRINTS" id="PR00757">
    <property type="entry name" value="AMINEOXDASEF"/>
</dbReference>
<evidence type="ECO:0000256" key="3">
    <source>
        <dbReference type="ARBA" id="ARBA00023002"/>
    </source>
</evidence>
<dbReference type="RefSeq" id="WP_309796664.1">
    <property type="nucleotide sequence ID" value="NZ_BAAAHY010000006.1"/>
</dbReference>
<comment type="caution">
    <text evidence="5">The sequence shown here is derived from an EMBL/GenBank/DDBJ whole genome shotgun (WGS) entry which is preliminary data.</text>
</comment>
<proteinExistence type="inferred from homology"/>
<evidence type="ECO:0000313" key="6">
    <source>
        <dbReference type="Proteomes" id="UP001185069"/>
    </source>
</evidence>
<dbReference type="Proteomes" id="UP001185069">
    <property type="component" value="Unassembled WGS sequence"/>
</dbReference>
<keyword evidence="3 5" id="KW-0560">Oxidoreductase</keyword>
<dbReference type="EMBL" id="JAVDQF010000001">
    <property type="protein sequence ID" value="MDR6268794.1"/>
    <property type="molecule type" value="Genomic_DNA"/>
</dbReference>
<name>A0ABU1J8P5_9MICC</name>
<feature type="domain" description="Amine oxidase" evidence="4">
    <location>
        <begin position="27"/>
        <end position="463"/>
    </location>
</feature>
<dbReference type="Gene3D" id="3.50.50.60">
    <property type="entry name" value="FAD/NAD(P)-binding domain"/>
    <property type="match status" value="1"/>
</dbReference>
<organism evidence="5 6">
    <name type="scientific">Arthrobacter russicus</name>
    <dbReference type="NCBI Taxonomy" id="172040"/>
    <lineage>
        <taxon>Bacteria</taxon>
        <taxon>Bacillati</taxon>
        <taxon>Actinomycetota</taxon>
        <taxon>Actinomycetes</taxon>
        <taxon>Micrococcales</taxon>
        <taxon>Micrococcaceae</taxon>
        <taxon>Arthrobacter</taxon>
    </lineage>
</organism>
<comment type="cofactor">
    <cofactor evidence="1">
        <name>FAD</name>
        <dbReference type="ChEBI" id="CHEBI:57692"/>
    </cofactor>
</comment>
<evidence type="ECO:0000259" key="4">
    <source>
        <dbReference type="Pfam" id="PF01593"/>
    </source>
</evidence>
<dbReference type="InterPro" id="IPR002937">
    <property type="entry name" value="Amino_oxidase"/>
</dbReference>
<reference evidence="5 6" key="1">
    <citation type="submission" date="2023-07" db="EMBL/GenBank/DDBJ databases">
        <title>Sequencing the genomes of 1000 actinobacteria strains.</title>
        <authorList>
            <person name="Klenk H.-P."/>
        </authorList>
    </citation>
    <scope>NUCLEOTIDE SEQUENCE [LARGE SCALE GENOMIC DNA]</scope>
    <source>
        <strain evidence="5 6">DSM 14555</strain>
    </source>
</reference>
<sequence>MKANVAIEKFEITELNVDVVVVGAGPAGLMAARTLTGAGLEVAVVEARDRVGGRTWSKTVDGAFLEVGGQWISPNHKVLKELLPELGLKEFPLYGEGDGVYLDEDGTRHVYSGENFPISEQSQQEMNRLIGVLDELSSEIDPDAPWTHPQAHELDTISFQSWLETKSDDALARDLLTRLVPVAWLTKPAHDFSALQAMQFAASAGVFSAFLADNIVESRVVGGMQSVSEKLAKQLPDPVLLGAPAQALSWEDDSVVVEADGTDGSKNYRIRARRAIVAVPPNLYDRISYSPPLPAIKQQLMQHLSMGLVIKAHVVYDRPFWRDAGLSGAGTGLGELVKDVLDNSNYQDPKGTLVGFIGDEAVEPLLRLPAEERREKILNSIANYLGPEALEPEVYYESDWASEEWTRGAYGTSFDIGGLSRFGVDLRTPIGPIHWASSDLAGPSFQHVDGALRVGKSVAEEIIAELDATD</sequence>
<dbReference type="Pfam" id="PF01593">
    <property type="entry name" value="Amino_oxidase"/>
    <property type="match status" value="1"/>
</dbReference>
<keyword evidence="6" id="KW-1185">Reference proteome</keyword>
<dbReference type="EC" id="1.4.3.10" evidence="5"/>
<dbReference type="PANTHER" id="PTHR43563">
    <property type="entry name" value="AMINE OXIDASE"/>
    <property type="match status" value="1"/>
</dbReference>
<gene>
    <name evidence="5" type="ORF">JOE69_001032</name>
</gene>
<dbReference type="PANTHER" id="PTHR43563:SF1">
    <property type="entry name" value="AMINE OXIDASE [FLAVIN-CONTAINING] B"/>
    <property type="match status" value="1"/>
</dbReference>
<protein>
    <submittedName>
        <fullName evidence="5">Putrescine oxidase</fullName>
        <ecNumber evidence="5">1.4.3.10</ecNumber>
    </submittedName>
</protein>